<evidence type="ECO:0000313" key="2">
    <source>
        <dbReference type="EMBL" id="QJD95316.1"/>
    </source>
</evidence>
<dbReference type="EMBL" id="CP051682">
    <property type="protein sequence ID" value="QJD95316.1"/>
    <property type="molecule type" value="Genomic_DNA"/>
</dbReference>
<evidence type="ECO:0000256" key="1">
    <source>
        <dbReference type="SAM" id="Phobius"/>
    </source>
</evidence>
<proteinExistence type="predicted"/>
<accession>A0A7L5E4R4</accession>
<feature type="transmembrane region" description="Helical" evidence="1">
    <location>
        <begin position="30"/>
        <end position="48"/>
    </location>
</feature>
<keyword evidence="1" id="KW-0472">Membrane</keyword>
<protein>
    <submittedName>
        <fullName evidence="2">Uncharacterized protein</fullName>
    </submittedName>
</protein>
<evidence type="ECO:0000313" key="3">
    <source>
        <dbReference type="Proteomes" id="UP000503278"/>
    </source>
</evidence>
<gene>
    <name evidence="2" type="ORF">HH214_05235</name>
</gene>
<sequence length="57" mass="6512">MNNRLEKVALKKVSMNLQPFNTLSPFTKQMLSAIVIVFAVIFLAHKGFEFGQWLASR</sequence>
<reference evidence="2 3" key="1">
    <citation type="submission" date="2020-04" db="EMBL/GenBank/DDBJ databases">
        <title>Genome sequencing of novel species.</title>
        <authorList>
            <person name="Heo J."/>
            <person name="Kim S.-J."/>
            <person name="Kim J.-S."/>
            <person name="Hong S.-B."/>
            <person name="Kwon S.-W."/>
        </authorList>
    </citation>
    <scope>NUCLEOTIDE SEQUENCE [LARGE SCALE GENOMIC DNA]</scope>
    <source>
        <strain evidence="2 3">F39-2</strain>
    </source>
</reference>
<dbReference type="RefSeq" id="WP_169606333.1">
    <property type="nucleotide sequence ID" value="NZ_CP051682.1"/>
</dbReference>
<name>A0A7L5E4R4_9SPHI</name>
<keyword evidence="1" id="KW-1133">Transmembrane helix</keyword>
<dbReference type="KEGG" id="mrob:HH214_05235"/>
<dbReference type="Proteomes" id="UP000503278">
    <property type="component" value="Chromosome"/>
</dbReference>
<keyword evidence="1" id="KW-0812">Transmembrane</keyword>
<organism evidence="2 3">
    <name type="scientific">Mucilaginibacter robiniae</name>
    <dbReference type="NCBI Taxonomy" id="2728022"/>
    <lineage>
        <taxon>Bacteria</taxon>
        <taxon>Pseudomonadati</taxon>
        <taxon>Bacteroidota</taxon>
        <taxon>Sphingobacteriia</taxon>
        <taxon>Sphingobacteriales</taxon>
        <taxon>Sphingobacteriaceae</taxon>
        <taxon>Mucilaginibacter</taxon>
    </lineage>
</organism>
<keyword evidence="3" id="KW-1185">Reference proteome</keyword>
<dbReference type="AlphaFoldDB" id="A0A7L5E4R4"/>